<name>A0A445MT29_9BACT</name>
<gene>
    <name evidence="1" type="ORF">PITCH_A140062</name>
</gene>
<proteinExistence type="predicted"/>
<accession>A0A445MT29</accession>
<organism evidence="1">
    <name type="scientific">uncultured Desulfobacterium sp</name>
    <dbReference type="NCBI Taxonomy" id="201089"/>
    <lineage>
        <taxon>Bacteria</taxon>
        <taxon>Pseudomonadati</taxon>
        <taxon>Thermodesulfobacteriota</taxon>
        <taxon>Desulfobacteria</taxon>
        <taxon>Desulfobacterales</taxon>
        <taxon>Desulfobacteriaceae</taxon>
        <taxon>Desulfobacterium</taxon>
        <taxon>environmental samples</taxon>
    </lineage>
</organism>
<evidence type="ECO:0000313" key="1">
    <source>
        <dbReference type="EMBL" id="SPD72582.1"/>
    </source>
</evidence>
<sequence>MRSYLIDEVSSSDMEKVSAFLSENAIKSNLNQLYWVKIPDDLLSEKQYQHLDCRPHAFAVELGSDWIKLEFLVRSLKHMRCDCPGYSTKQQQDFIINFARNMIEQLNIKT</sequence>
<dbReference type="EMBL" id="OJIN01000046">
    <property type="protein sequence ID" value="SPD72582.1"/>
    <property type="molecule type" value="Genomic_DNA"/>
</dbReference>
<dbReference type="AlphaFoldDB" id="A0A445MT29"/>
<protein>
    <submittedName>
        <fullName evidence="1">Uncharacterized protein</fullName>
    </submittedName>
</protein>
<reference evidence="1" key="1">
    <citation type="submission" date="2018-01" db="EMBL/GenBank/DDBJ databases">
        <authorList>
            <person name="Regsiter A."/>
            <person name="William W."/>
        </authorList>
    </citation>
    <scope>NUCLEOTIDE SEQUENCE</scope>
    <source>
        <strain evidence="1">TRIP AH-1</strain>
    </source>
</reference>